<feature type="domain" description="HNH nuclease" evidence="2">
    <location>
        <begin position="536"/>
        <end position="588"/>
    </location>
</feature>
<feature type="compositionally biased region" description="Low complexity" evidence="1">
    <location>
        <begin position="450"/>
        <end position="465"/>
    </location>
</feature>
<name>A0ABR8UUN7_9MICC</name>
<accession>A0ABR8UUN7</accession>
<evidence type="ECO:0000259" key="2">
    <source>
        <dbReference type="SMART" id="SM00507"/>
    </source>
</evidence>
<feature type="region of interest" description="Disordered" evidence="1">
    <location>
        <begin position="299"/>
        <end position="465"/>
    </location>
</feature>
<comment type="caution">
    <text evidence="3">The sequence shown here is derived from an EMBL/GenBank/DDBJ whole genome shotgun (WGS) entry which is preliminary data.</text>
</comment>
<feature type="compositionally biased region" description="Low complexity" evidence="1">
    <location>
        <begin position="313"/>
        <end position="330"/>
    </location>
</feature>
<dbReference type="SMART" id="SM00507">
    <property type="entry name" value="HNHc"/>
    <property type="match status" value="1"/>
</dbReference>
<evidence type="ECO:0000256" key="1">
    <source>
        <dbReference type="SAM" id="MobiDB-lite"/>
    </source>
</evidence>
<dbReference type="RefSeq" id="WP_191808569.1">
    <property type="nucleotide sequence ID" value="NZ_JACSQD010000006.1"/>
</dbReference>
<keyword evidence="4" id="KW-1185">Reference proteome</keyword>
<reference evidence="3 4" key="1">
    <citation type="submission" date="2020-08" db="EMBL/GenBank/DDBJ databases">
        <title>A Genomic Blueprint of the Chicken Gut Microbiome.</title>
        <authorList>
            <person name="Gilroy R."/>
            <person name="Ravi A."/>
            <person name="Getino M."/>
            <person name="Pursley I."/>
            <person name="Horton D.L."/>
            <person name="Alikhan N.-F."/>
            <person name="Baker D."/>
            <person name="Gharbi K."/>
            <person name="Hall N."/>
            <person name="Watson M."/>
            <person name="Adriaenssens E.M."/>
            <person name="Foster-Nyarko E."/>
            <person name="Jarju S."/>
            <person name="Secka A."/>
            <person name="Antonio M."/>
            <person name="Oren A."/>
            <person name="Chaudhuri R."/>
            <person name="La Ragione R.M."/>
            <person name="Hildebrand F."/>
            <person name="Pallen M.J."/>
        </authorList>
    </citation>
    <scope>NUCLEOTIDE SEQUENCE [LARGE SCALE GENOMIC DNA]</scope>
    <source>
        <strain evidence="3 4">Sa2CUA1</strain>
    </source>
</reference>
<feature type="region of interest" description="Disordered" evidence="1">
    <location>
        <begin position="1"/>
        <end position="49"/>
    </location>
</feature>
<evidence type="ECO:0000313" key="4">
    <source>
        <dbReference type="Proteomes" id="UP000609874"/>
    </source>
</evidence>
<gene>
    <name evidence="3" type="ORF">H9639_13335</name>
</gene>
<dbReference type="InterPro" id="IPR003870">
    <property type="entry name" value="DUF222"/>
</dbReference>
<sequence length="646" mass="69363">MTSTAPPEFRFFEPTSDAGRSSSRHSNFDRSGPVSPDTASSPDAEDRSSCLDTFAASSAPDFPAAFKGELSLISPESLGTEEVGTVLARLAALASWAVAQQARVVHRMEVLIAAEVEETHQRPDEGLALSLTAAEAGAVLNIPHMSALQLVSDSAQLCGDHTATLAALSHGQISHRHARAVLDQLQGIPRSQLLGFEAELLSAARGRTCAQFTRTARRLRERQWPETIATRHRSALDRRRVSFDPVADGMGELCARIAVEKGQAIFNALTFAAEGERKAGDPRTMDQLRADIFTSLMLHSNGMPPSKTHFDASSKPPSASSPRPAGPSMAENYLSRTRHLADRDPANRDRGDSDPANRDRSGSSRRDSPGRDPADRDRSGRDPADTERSGSSNSSGSSERDSSGRGPADSERSGPDRDLANKDQSASGSEHQAVVDAHERAGGSPEDGDSASATGSSGESGWDDSSGMRAEIMVLISAETLFGNNDHCAELSGVGPISAEAARRLAEQALHWTGLVQDPSTGQILAVGRRRKVPAGLKRWLQARDGTCRFPGCRVGPARTEIDHTRPWASGGLTEHGNLANLCPKHHRYKTLGFWRSRQKEPGFLEWISPLGRVYRTSPQLHYAPVRADATVDSASPPIDSDPPPF</sequence>
<dbReference type="InterPro" id="IPR003615">
    <property type="entry name" value="HNH_nuc"/>
</dbReference>
<dbReference type="EMBL" id="JACSQD010000006">
    <property type="protein sequence ID" value="MBD7996281.1"/>
    <property type="molecule type" value="Genomic_DNA"/>
</dbReference>
<feature type="compositionally biased region" description="Basic and acidic residues" evidence="1">
    <location>
        <begin position="398"/>
        <end position="421"/>
    </location>
</feature>
<dbReference type="Pfam" id="PF02720">
    <property type="entry name" value="DUF222"/>
    <property type="match status" value="1"/>
</dbReference>
<dbReference type="Gene3D" id="1.10.30.50">
    <property type="match status" value="1"/>
</dbReference>
<protein>
    <submittedName>
        <fullName evidence="3">DUF222 domain-containing protein</fullName>
    </submittedName>
</protein>
<evidence type="ECO:0000313" key="3">
    <source>
        <dbReference type="EMBL" id="MBD7996281.1"/>
    </source>
</evidence>
<feature type="compositionally biased region" description="Basic and acidic residues" evidence="1">
    <location>
        <begin position="339"/>
        <end position="388"/>
    </location>
</feature>
<organism evidence="3 4">
    <name type="scientific">Arthrobacter gallicola</name>
    <dbReference type="NCBI Taxonomy" id="2762225"/>
    <lineage>
        <taxon>Bacteria</taxon>
        <taxon>Bacillati</taxon>
        <taxon>Actinomycetota</taxon>
        <taxon>Actinomycetes</taxon>
        <taxon>Micrococcales</taxon>
        <taxon>Micrococcaceae</taxon>
        <taxon>Arthrobacter</taxon>
    </lineage>
</organism>
<proteinExistence type="predicted"/>
<dbReference type="Proteomes" id="UP000609874">
    <property type="component" value="Unassembled WGS sequence"/>
</dbReference>
<dbReference type="CDD" id="cd00085">
    <property type="entry name" value="HNHc"/>
    <property type="match status" value="1"/>
</dbReference>